<dbReference type="EMBL" id="AOBS01000025">
    <property type="protein sequence ID" value="EME01370.1"/>
    <property type="molecule type" value="Genomic_DNA"/>
</dbReference>
<dbReference type="AlphaFoldDB" id="M2URY9"/>
<dbReference type="Proteomes" id="UP000011700">
    <property type="component" value="Unassembled WGS sequence"/>
</dbReference>
<comment type="caution">
    <text evidence="1">The sequence shown here is derived from an EMBL/GenBank/DDBJ whole genome shotgun (WGS) entry which is preliminary data.</text>
</comment>
<reference evidence="1 2" key="1">
    <citation type="journal article" date="2013" name="Genome Announc.">
        <title>Draft Genome of Pseudomonas stutzeri Strain NF13, a Nitrogen Fixer Isolated from the Galapagos Rift Hydrothermal Vent.</title>
        <authorList>
            <person name="Pena A."/>
            <person name="Busquets A."/>
            <person name="Gomila M."/>
            <person name="Mayol J."/>
            <person name="Bosch R."/>
            <person name="Nogales B."/>
            <person name="Garcia-Valdes E."/>
            <person name="Bennasar A."/>
            <person name="Lalucat J."/>
        </authorList>
    </citation>
    <scope>NUCLEOTIDE SEQUENCE [LARGE SCALE GENOMIC DNA]</scope>
    <source>
        <strain evidence="1 2">NF13</strain>
    </source>
</reference>
<evidence type="ECO:0000313" key="2">
    <source>
        <dbReference type="Proteomes" id="UP000011700"/>
    </source>
</evidence>
<gene>
    <name evidence="1" type="ORF">B381_04777</name>
</gene>
<proteinExistence type="predicted"/>
<name>M2URY9_STUST</name>
<organism evidence="1 2">
    <name type="scientific">Stutzerimonas stutzeri NF13</name>
    <dbReference type="NCBI Taxonomy" id="1212548"/>
    <lineage>
        <taxon>Bacteria</taxon>
        <taxon>Pseudomonadati</taxon>
        <taxon>Pseudomonadota</taxon>
        <taxon>Gammaproteobacteria</taxon>
        <taxon>Pseudomonadales</taxon>
        <taxon>Pseudomonadaceae</taxon>
        <taxon>Stutzerimonas</taxon>
    </lineage>
</organism>
<sequence>MFTTYRHAEIPFEPLFGDHYQMWQYVEHRQHRPWFYVTVREASDGVSWDTMLLIPNEDAFESLLGEQSPDLQIASVALVVPARLNGTDSWSMEPLTELVKVHDQAKQVFGYEFKTGTGRCYVESRHEGAVGGTKARIYCSAAPSAVAES</sequence>
<protein>
    <submittedName>
        <fullName evidence="1">Uncharacterized protein</fullName>
    </submittedName>
</protein>
<accession>M2URY9</accession>
<evidence type="ECO:0000313" key="1">
    <source>
        <dbReference type="EMBL" id="EME01370.1"/>
    </source>
</evidence>